<keyword evidence="1" id="KW-0378">Hydrolase</keyword>
<sequence>MSSEDRSRRLRLRRTASVVFLVGGILLIALAAGSTLLRVPLLGIFLAAQAFWQMLLAAAVIVLLIGLAITALSRKRDLLVLSAVVSLVATAGLMVSMTTRSQVTNPAGIQKTGELRILSWNTNQQDVSVEQLEHLILKLHPNVVALPEYFPQVAKGTLSSVAGENDMQIVGSENSSATLLVSKQLGDYRIVDAANTPAWAGFLAQSSDAAAPPLLVAHLQRPSIVGASTWASHIAWVRDACSTRAGVVAVGDFNGTDTNIRSAGQLACDDAASSLGIDSTGTWPANLPGGVGAAIDHVMATKNWKARSYAVLGGQDAGGSDHRPIFVTLDKRM</sequence>
<dbReference type="EMBL" id="CP076544">
    <property type="protein sequence ID" value="QWS33240.1"/>
    <property type="molecule type" value="Genomic_DNA"/>
</dbReference>
<reference evidence="1" key="1">
    <citation type="submission" date="2021-06" db="EMBL/GenBank/DDBJ databases">
        <authorList>
            <person name="Ellington A.J."/>
            <person name="Bryan N.C."/>
            <person name="Christner B.C."/>
            <person name="Reisch C.R."/>
        </authorList>
    </citation>
    <scope>NUCLEOTIDE SEQUENCE</scope>
    <source>
        <strain evidence="1">L6-1</strain>
    </source>
</reference>
<organism evidence="1 2">
    <name type="scientific">Curtobacterium aetherium</name>
    <dbReference type="NCBI Taxonomy" id="2841594"/>
    <lineage>
        <taxon>Bacteria</taxon>
        <taxon>Bacillati</taxon>
        <taxon>Actinomycetota</taxon>
        <taxon>Actinomycetes</taxon>
        <taxon>Micrococcales</taxon>
        <taxon>Microbacteriaceae</taxon>
        <taxon>Curtobacterium</taxon>
    </lineage>
</organism>
<keyword evidence="2" id="KW-1185">Reference proteome</keyword>
<evidence type="ECO:0000313" key="2">
    <source>
        <dbReference type="Proteomes" id="UP000681794"/>
    </source>
</evidence>
<proteinExistence type="predicted"/>
<dbReference type="Proteomes" id="UP000681794">
    <property type="component" value="Chromosome"/>
</dbReference>
<keyword evidence="1" id="KW-0255">Endonuclease</keyword>
<gene>
    <name evidence="1" type="ORF">KM842_13495</name>
</gene>
<protein>
    <submittedName>
        <fullName evidence="1">Endonuclease/exonuclease/phosphatase family protein</fullName>
    </submittedName>
</protein>
<keyword evidence="1" id="KW-0540">Nuclease</keyword>
<accession>A0ACD1E2W7</accession>
<evidence type="ECO:0000313" key="1">
    <source>
        <dbReference type="EMBL" id="QWS33240.1"/>
    </source>
</evidence>
<name>A0ACD1E2W7_9MICO</name>